<keyword evidence="1" id="KW-1133">Transmembrane helix</keyword>
<protein>
    <submittedName>
        <fullName evidence="2">Uncharacterized protein</fullName>
    </submittedName>
</protein>
<organism evidence="2 3">
    <name type="scientific">Actinobacillus pleuropneumoniae</name>
    <name type="common">Haemophilus pleuropneumoniae</name>
    <dbReference type="NCBI Taxonomy" id="715"/>
    <lineage>
        <taxon>Bacteria</taxon>
        <taxon>Pseudomonadati</taxon>
        <taxon>Pseudomonadota</taxon>
        <taxon>Gammaproteobacteria</taxon>
        <taxon>Pasteurellales</taxon>
        <taxon>Pasteurellaceae</taxon>
        <taxon>Actinobacillus</taxon>
    </lineage>
</organism>
<gene>
    <name evidence="2" type="ORF">OYG11_03175</name>
</gene>
<reference evidence="2" key="1">
    <citation type="journal article" date="2021" name="Vet Sci">
        <title>O-Serogroups and Pathovirotypes of Escherichia coli Isolated from Post-Weaning Piglets Showing Diarrhoea and/or Oedema in South Korea.</title>
        <authorList>
            <person name="Byun J.W."/>
            <person name="Moon B.Y."/>
            <person name="Do K.H."/>
            <person name="Lee K."/>
            <person name="Lee H.Y."/>
            <person name="Kim W.I."/>
            <person name="So B."/>
            <person name="Lee W.K."/>
        </authorList>
    </citation>
    <scope>NUCLEOTIDE SEQUENCE</scope>
    <source>
        <strain evidence="2">84/14</strain>
    </source>
</reference>
<keyword evidence="1" id="KW-0472">Membrane</keyword>
<name>A0A9Q4DHH8_ACTPL</name>
<dbReference type="RefSeq" id="WP_005603958.1">
    <property type="nucleotide sequence ID" value="NZ_CBDBSV010000006.1"/>
</dbReference>
<reference evidence="2" key="2">
    <citation type="submission" date="2022-12" db="EMBL/GenBank/DDBJ databases">
        <authorList>
            <person name="Kardos G."/>
            <person name="Sarkozi R."/>
            <person name="Laczko L."/>
            <person name="Marton S."/>
            <person name="Makrai L."/>
            <person name="Banyai K."/>
            <person name="Fodor L."/>
        </authorList>
    </citation>
    <scope>NUCLEOTIDE SEQUENCE</scope>
    <source>
        <strain evidence="2">84/14</strain>
    </source>
</reference>
<proteinExistence type="predicted"/>
<dbReference type="AlphaFoldDB" id="A0A9Q4DHH8"/>
<dbReference type="EMBL" id="JAPQFC010000001">
    <property type="protein sequence ID" value="MCY6523249.1"/>
    <property type="molecule type" value="Genomic_DNA"/>
</dbReference>
<evidence type="ECO:0000256" key="1">
    <source>
        <dbReference type="SAM" id="Phobius"/>
    </source>
</evidence>
<accession>A0A9Q4DHH8</accession>
<evidence type="ECO:0000313" key="3">
    <source>
        <dbReference type="Proteomes" id="UP001077788"/>
    </source>
</evidence>
<comment type="caution">
    <text evidence="2">The sequence shown here is derived from an EMBL/GenBank/DDBJ whole genome shotgun (WGS) entry which is preliminary data.</text>
</comment>
<feature type="transmembrane region" description="Helical" evidence="1">
    <location>
        <begin position="46"/>
        <end position="66"/>
    </location>
</feature>
<sequence>MYNLLHKPIEKASFESWAKVSDDIAKVAILACPVILYGKDIVYWKLINLFLLGLSIYLFLVVGRIFRLKSERGN</sequence>
<keyword evidence="1" id="KW-0812">Transmembrane</keyword>
<dbReference type="Proteomes" id="UP001077788">
    <property type="component" value="Unassembled WGS sequence"/>
</dbReference>
<evidence type="ECO:0000313" key="2">
    <source>
        <dbReference type="EMBL" id="MCY6523249.1"/>
    </source>
</evidence>